<name>A0A7J5BPQ1_9MICO</name>
<dbReference type="InterPro" id="IPR036217">
    <property type="entry name" value="MethylDNA_cys_MeTrfase_DNAb"/>
</dbReference>
<organism evidence="4 5">
    <name type="scientific">Pseudoclavibacter chungangensis</name>
    <dbReference type="NCBI Taxonomy" id="587635"/>
    <lineage>
        <taxon>Bacteria</taxon>
        <taxon>Bacillati</taxon>
        <taxon>Actinomycetota</taxon>
        <taxon>Actinomycetes</taxon>
        <taxon>Micrococcales</taxon>
        <taxon>Microbacteriaceae</taxon>
        <taxon>Pseudoclavibacter</taxon>
    </lineage>
</organism>
<dbReference type="PANTHER" id="PTHR42942:SF1">
    <property type="entry name" value="ALKYLTRANSFERASE-LIKE PROTEIN 1"/>
    <property type="match status" value="1"/>
</dbReference>
<dbReference type="PANTHER" id="PTHR42942">
    <property type="entry name" value="6-O-METHYLGUANINE DNA METHYLTRANSFERASE"/>
    <property type="match status" value="1"/>
</dbReference>
<evidence type="ECO:0000256" key="1">
    <source>
        <dbReference type="ARBA" id="ARBA00022763"/>
    </source>
</evidence>
<dbReference type="Proteomes" id="UP000467240">
    <property type="component" value="Unassembled WGS sequence"/>
</dbReference>
<dbReference type="InterPro" id="IPR052520">
    <property type="entry name" value="ATL_DNA_repair"/>
</dbReference>
<dbReference type="Pfam" id="PF01035">
    <property type="entry name" value="DNA_binding_1"/>
    <property type="match status" value="1"/>
</dbReference>
<evidence type="ECO:0000313" key="4">
    <source>
        <dbReference type="EMBL" id="KAB1652487.1"/>
    </source>
</evidence>
<accession>A0A7J5BPQ1</accession>
<feature type="domain" description="Methylated-DNA-[protein]-cysteine S-methyltransferase DNA binding" evidence="3">
    <location>
        <begin position="6"/>
        <end position="91"/>
    </location>
</feature>
<evidence type="ECO:0000313" key="5">
    <source>
        <dbReference type="Proteomes" id="UP000467240"/>
    </source>
</evidence>
<feature type="region of interest" description="Disordered" evidence="2">
    <location>
        <begin position="106"/>
        <end position="125"/>
    </location>
</feature>
<dbReference type="GO" id="GO:0008168">
    <property type="term" value="F:methyltransferase activity"/>
    <property type="evidence" value="ECO:0007669"/>
    <property type="project" value="UniProtKB-KW"/>
</dbReference>
<keyword evidence="4" id="KW-0808">Transferase</keyword>
<dbReference type="InterPro" id="IPR036388">
    <property type="entry name" value="WH-like_DNA-bd_sf"/>
</dbReference>
<dbReference type="AlphaFoldDB" id="A0A7J5BPQ1"/>
<dbReference type="SUPFAM" id="SSF46767">
    <property type="entry name" value="Methylated DNA-protein cysteine methyltransferase, C-terminal domain"/>
    <property type="match status" value="1"/>
</dbReference>
<sequence length="125" mass="13537">MVDGWERYYRIVRVIPRGRVTNYGTVAELAGAPRNARQVGFALAALHGAAGDVPWHRVLGADGPSRLRILLDPTPGESGDVQRRLLEDEGVDVDARGRVDAFPRGWGSLDDLTTGDDVERTAGTT</sequence>
<dbReference type="Gene3D" id="1.10.10.10">
    <property type="entry name" value="Winged helix-like DNA-binding domain superfamily/Winged helix DNA-binding domain"/>
    <property type="match status" value="1"/>
</dbReference>
<protein>
    <submittedName>
        <fullName evidence="4">Methyltransferase</fullName>
    </submittedName>
</protein>
<proteinExistence type="predicted"/>
<dbReference type="InterPro" id="IPR014048">
    <property type="entry name" value="MethylDNA_cys_MeTrfase_DNA-bd"/>
</dbReference>
<reference evidence="4 5" key="1">
    <citation type="submission" date="2019-09" db="EMBL/GenBank/DDBJ databases">
        <title>Phylogeny of genus Pseudoclavibacter and closely related genus.</title>
        <authorList>
            <person name="Li Y."/>
        </authorList>
    </citation>
    <scope>NUCLEOTIDE SEQUENCE [LARGE SCALE GENOMIC DNA]</scope>
    <source>
        <strain evidence="4 5">DSM 23821</strain>
    </source>
</reference>
<evidence type="ECO:0000256" key="2">
    <source>
        <dbReference type="SAM" id="MobiDB-lite"/>
    </source>
</evidence>
<keyword evidence="1" id="KW-0227">DNA damage</keyword>
<keyword evidence="4" id="KW-0489">Methyltransferase</keyword>
<dbReference type="CDD" id="cd06445">
    <property type="entry name" value="ATase"/>
    <property type="match status" value="1"/>
</dbReference>
<dbReference type="GO" id="GO:0006281">
    <property type="term" value="P:DNA repair"/>
    <property type="evidence" value="ECO:0007669"/>
    <property type="project" value="InterPro"/>
</dbReference>
<keyword evidence="5" id="KW-1185">Reference proteome</keyword>
<dbReference type="GO" id="GO:0032259">
    <property type="term" value="P:methylation"/>
    <property type="evidence" value="ECO:0007669"/>
    <property type="project" value="UniProtKB-KW"/>
</dbReference>
<dbReference type="EMBL" id="WBJZ01000030">
    <property type="protein sequence ID" value="KAB1652487.1"/>
    <property type="molecule type" value="Genomic_DNA"/>
</dbReference>
<evidence type="ECO:0000259" key="3">
    <source>
        <dbReference type="Pfam" id="PF01035"/>
    </source>
</evidence>
<dbReference type="RefSeq" id="WP_158042022.1">
    <property type="nucleotide sequence ID" value="NZ_JACCFV010000001.1"/>
</dbReference>
<dbReference type="OrthoDB" id="9132167at2"/>
<gene>
    <name evidence="4" type="ORF">F8O01_16565</name>
</gene>
<comment type="caution">
    <text evidence="4">The sequence shown here is derived from an EMBL/GenBank/DDBJ whole genome shotgun (WGS) entry which is preliminary data.</text>
</comment>